<dbReference type="PANTHER" id="PTHR43085:SF15">
    <property type="entry name" value="2-DEHYDRO-3-DEOXYGLUCONOKINASE"/>
    <property type="match status" value="1"/>
</dbReference>
<protein>
    <submittedName>
        <fullName evidence="5">Sugar kinase</fullName>
    </submittedName>
</protein>
<evidence type="ECO:0000259" key="4">
    <source>
        <dbReference type="Pfam" id="PF00294"/>
    </source>
</evidence>
<dbReference type="InterPro" id="IPR029056">
    <property type="entry name" value="Ribokinase-like"/>
</dbReference>
<dbReference type="InterPro" id="IPR011611">
    <property type="entry name" value="PfkB_dom"/>
</dbReference>
<keyword evidence="2" id="KW-0808">Transferase</keyword>
<keyword evidence="3 5" id="KW-0418">Kinase</keyword>
<sequence length="316" mass="35100">MNSLLIIGECMMELNTQSSNAFSYSFAGDTYNTAVYAKRWQSSLKVSYLTSVGTDATSEKMLDSWSEESIDASLVLTVKDKQPGIYLITTDDDGERTFNYWRKDSAATKLITALEQRGGIDSVPDFDYVYFSGISLAILSDKDKTILLDLVTTLRERGAKIAFDPNYRATMWHDEVEARLWIERAYQCCDMVLPGLDEHQLLFAHNTPQEVRDHLQQFSVVESVVKCGELGICCYGLNDSFIHLPFTPAKVQVDTTAAGDSFAGTYLASRIAGESRGNSLKNAASVAGFVVQHKGAIVDKALYQQFISSLDMAYDE</sequence>
<comment type="similarity">
    <text evidence="1">Belongs to the carbohydrate kinase PfkB family.</text>
</comment>
<evidence type="ECO:0000256" key="3">
    <source>
        <dbReference type="ARBA" id="ARBA00022777"/>
    </source>
</evidence>
<evidence type="ECO:0000256" key="1">
    <source>
        <dbReference type="ARBA" id="ARBA00010688"/>
    </source>
</evidence>
<evidence type="ECO:0000256" key="2">
    <source>
        <dbReference type="ARBA" id="ARBA00022679"/>
    </source>
</evidence>
<dbReference type="Proteomes" id="UP001301442">
    <property type="component" value="Chromosome"/>
</dbReference>
<dbReference type="Gene3D" id="3.40.1190.20">
    <property type="match status" value="1"/>
</dbReference>
<evidence type="ECO:0000313" key="5">
    <source>
        <dbReference type="EMBL" id="WOH35736.1"/>
    </source>
</evidence>
<organism evidence="5 6">
    <name type="scientific">Thalassotalea fonticola</name>
    <dbReference type="NCBI Taxonomy" id="3065649"/>
    <lineage>
        <taxon>Bacteria</taxon>
        <taxon>Pseudomonadati</taxon>
        <taxon>Pseudomonadota</taxon>
        <taxon>Gammaproteobacteria</taxon>
        <taxon>Alteromonadales</taxon>
        <taxon>Colwelliaceae</taxon>
        <taxon>Thalassotalea</taxon>
    </lineage>
</organism>
<dbReference type="RefSeq" id="WP_348394552.1">
    <property type="nucleotide sequence ID" value="NZ_CP136600.1"/>
</dbReference>
<dbReference type="GO" id="GO:0016301">
    <property type="term" value="F:kinase activity"/>
    <property type="evidence" value="ECO:0007669"/>
    <property type="project" value="UniProtKB-KW"/>
</dbReference>
<proteinExistence type="inferred from homology"/>
<dbReference type="SUPFAM" id="SSF53613">
    <property type="entry name" value="Ribokinase-like"/>
    <property type="match status" value="1"/>
</dbReference>
<dbReference type="InterPro" id="IPR050306">
    <property type="entry name" value="PfkB_Carbo_kinase"/>
</dbReference>
<dbReference type="EMBL" id="CP136600">
    <property type="protein sequence ID" value="WOH35736.1"/>
    <property type="molecule type" value="Genomic_DNA"/>
</dbReference>
<evidence type="ECO:0000313" key="6">
    <source>
        <dbReference type="Proteomes" id="UP001301442"/>
    </source>
</evidence>
<gene>
    <name evidence="5" type="ORF">RI844_10110</name>
</gene>
<accession>A0ABZ0GK07</accession>
<dbReference type="Pfam" id="PF00294">
    <property type="entry name" value="PfkB"/>
    <property type="match status" value="1"/>
</dbReference>
<name>A0ABZ0GK07_9GAMM</name>
<dbReference type="CDD" id="cd01166">
    <property type="entry name" value="KdgK"/>
    <property type="match status" value="1"/>
</dbReference>
<dbReference type="PANTHER" id="PTHR43085">
    <property type="entry name" value="HEXOKINASE FAMILY MEMBER"/>
    <property type="match status" value="1"/>
</dbReference>
<feature type="domain" description="Carbohydrate kinase PfkB" evidence="4">
    <location>
        <begin position="1"/>
        <end position="298"/>
    </location>
</feature>
<reference evidence="5 6" key="1">
    <citation type="submission" date="2023-09" db="EMBL/GenBank/DDBJ databases">
        <authorList>
            <person name="Qi X."/>
        </authorList>
    </citation>
    <scope>NUCLEOTIDE SEQUENCE [LARGE SCALE GENOMIC DNA]</scope>
    <source>
        <strain evidence="5 6">S1-1</strain>
    </source>
</reference>
<keyword evidence="6" id="KW-1185">Reference proteome</keyword>